<dbReference type="Pfam" id="PF11164">
    <property type="entry name" value="DUF2948"/>
    <property type="match status" value="1"/>
</dbReference>
<protein>
    <submittedName>
        <fullName evidence="1">DUF2948 family protein</fullName>
    </submittedName>
</protein>
<gene>
    <name evidence="1" type="ORF">NOG11_14195</name>
</gene>
<name>A0A9X2LBB1_9PROT</name>
<organism evidence="1 2">
    <name type="scientific">Parvularcula maris</name>
    <dbReference type="NCBI Taxonomy" id="2965077"/>
    <lineage>
        <taxon>Bacteria</taxon>
        <taxon>Pseudomonadati</taxon>
        <taxon>Pseudomonadota</taxon>
        <taxon>Alphaproteobacteria</taxon>
        <taxon>Parvularculales</taxon>
        <taxon>Parvularculaceae</taxon>
        <taxon>Parvularcula</taxon>
    </lineage>
</organism>
<comment type="caution">
    <text evidence="1">The sequence shown here is derived from an EMBL/GenBank/DDBJ whole genome shotgun (WGS) entry which is preliminary data.</text>
</comment>
<dbReference type="AlphaFoldDB" id="A0A9X2LBB1"/>
<sequence>MTSKKPVHLAAADREDLAAISALVQDAVVKVGEMAHLPSERRFALVGNRYMWERKPGFLGPGLRVRSGLHFDDVVSVSARNIRMDAKDAVLNLLDIAWDGDENGGAVTLRFAAGGAIKLEVEAINVELRDLSEPWRASSKPRHEGV</sequence>
<accession>A0A9X2LBB1</accession>
<dbReference type="Proteomes" id="UP001142610">
    <property type="component" value="Unassembled WGS sequence"/>
</dbReference>
<dbReference type="RefSeq" id="WP_256620461.1">
    <property type="nucleotide sequence ID" value="NZ_JANIBC010000021.1"/>
</dbReference>
<keyword evidence="2" id="KW-1185">Reference proteome</keyword>
<evidence type="ECO:0000313" key="1">
    <source>
        <dbReference type="EMBL" id="MCQ8186530.1"/>
    </source>
</evidence>
<dbReference type="EMBL" id="JANIBC010000021">
    <property type="protein sequence ID" value="MCQ8186530.1"/>
    <property type="molecule type" value="Genomic_DNA"/>
</dbReference>
<reference evidence="1" key="1">
    <citation type="submission" date="2022-07" db="EMBL/GenBank/DDBJ databases">
        <title>Parvularcula maris sp. nov., an algicidal bacterium isolated from seawater.</title>
        <authorList>
            <person name="Li F."/>
        </authorList>
    </citation>
    <scope>NUCLEOTIDE SEQUENCE</scope>
    <source>
        <strain evidence="1">BGMRC 0090</strain>
    </source>
</reference>
<dbReference type="InterPro" id="IPR021335">
    <property type="entry name" value="DUF2948"/>
</dbReference>
<evidence type="ECO:0000313" key="2">
    <source>
        <dbReference type="Proteomes" id="UP001142610"/>
    </source>
</evidence>
<proteinExistence type="predicted"/>